<dbReference type="AlphaFoldDB" id="A0AAV4TVX9"/>
<protein>
    <submittedName>
        <fullName evidence="1">Uncharacterized protein</fullName>
    </submittedName>
</protein>
<evidence type="ECO:0000313" key="1">
    <source>
        <dbReference type="EMBL" id="GIY49686.1"/>
    </source>
</evidence>
<dbReference type="Proteomes" id="UP001054945">
    <property type="component" value="Unassembled WGS sequence"/>
</dbReference>
<proteinExistence type="predicted"/>
<gene>
    <name evidence="1" type="ORF">CEXT_156491</name>
</gene>
<comment type="caution">
    <text evidence="1">The sequence shown here is derived from an EMBL/GenBank/DDBJ whole genome shotgun (WGS) entry which is preliminary data.</text>
</comment>
<evidence type="ECO:0000313" key="2">
    <source>
        <dbReference type="Proteomes" id="UP001054945"/>
    </source>
</evidence>
<dbReference type="EMBL" id="BPLR01011865">
    <property type="protein sequence ID" value="GIY49686.1"/>
    <property type="molecule type" value="Genomic_DNA"/>
</dbReference>
<keyword evidence="2" id="KW-1185">Reference proteome</keyword>
<name>A0AAV4TVX9_CAEEX</name>
<sequence>MAKFWRVYFKNRQSGFSAFITQTFIPEVSYAPHRTLKSVSCVIIRTLIGVETEAWDVEGTSSNKLTSALLNGCPRDPKERQDCAFLSHPAKRAERLLKGSVESLGDDSFYADLLLLL</sequence>
<reference evidence="1 2" key="1">
    <citation type="submission" date="2021-06" db="EMBL/GenBank/DDBJ databases">
        <title>Caerostris extrusa draft genome.</title>
        <authorList>
            <person name="Kono N."/>
            <person name="Arakawa K."/>
        </authorList>
    </citation>
    <scope>NUCLEOTIDE SEQUENCE [LARGE SCALE GENOMIC DNA]</scope>
</reference>
<organism evidence="1 2">
    <name type="scientific">Caerostris extrusa</name>
    <name type="common">Bark spider</name>
    <name type="synonym">Caerostris bankana</name>
    <dbReference type="NCBI Taxonomy" id="172846"/>
    <lineage>
        <taxon>Eukaryota</taxon>
        <taxon>Metazoa</taxon>
        <taxon>Ecdysozoa</taxon>
        <taxon>Arthropoda</taxon>
        <taxon>Chelicerata</taxon>
        <taxon>Arachnida</taxon>
        <taxon>Araneae</taxon>
        <taxon>Araneomorphae</taxon>
        <taxon>Entelegynae</taxon>
        <taxon>Araneoidea</taxon>
        <taxon>Araneidae</taxon>
        <taxon>Caerostris</taxon>
    </lineage>
</organism>
<accession>A0AAV4TVX9</accession>